<keyword evidence="2" id="KW-1185">Reference proteome</keyword>
<evidence type="ECO:0000313" key="1">
    <source>
        <dbReference type="EMBL" id="GMH26484.1"/>
    </source>
</evidence>
<sequence>MEQRPSFRVLHASASDLVASHSSKQIENSVKARHLFQERIPSNSAKVTKPINSPIPVCCTIESIRAFWHCAAYGPNCHFGIRLHIVRFGAIGRLFPANVAYLLGMDDDYTLTGLVLLLVLCHADVAHLPSIDKLCA</sequence>
<comment type="caution">
    <text evidence="1">The sequence shown here is derived from an EMBL/GenBank/DDBJ whole genome shotgun (WGS) entry which is preliminary data.</text>
</comment>
<proteinExistence type="predicted"/>
<evidence type="ECO:0000313" key="2">
    <source>
        <dbReference type="Proteomes" id="UP001279734"/>
    </source>
</evidence>
<protein>
    <submittedName>
        <fullName evidence="1">Uncharacterized protein</fullName>
    </submittedName>
</protein>
<dbReference type="Proteomes" id="UP001279734">
    <property type="component" value="Unassembled WGS sequence"/>
</dbReference>
<accession>A0AAD3TC11</accession>
<reference evidence="1" key="1">
    <citation type="submission" date="2023-05" db="EMBL/GenBank/DDBJ databases">
        <title>Nepenthes gracilis genome sequencing.</title>
        <authorList>
            <person name="Fukushima K."/>
        </authorList>
    </citation>
    <scope>NUCLEOTIDE SEQUENCE</scope>
    <source>
        <strain evidence="1">SING2019-196</strain>
    </source>
</reference>
<gene>
    <name evidence="1" type="ORF">Nepgr_028327</name>
</gene>
<name>A0AAD3TC11_NEPGR</name>
<dbReference type="EMBL" id="BSYO01000031">
    <property type="protein sequence ID" value="GMH26484.1"/>
    <property type="molecule type" value="Genomic_DNA"/>
</dbReference>
<organism evidence="1 2">
    <name type="scientific">Nepenthes gracilis</name>
    <name type="common">Slender pitcher plant</name>
    <dbReference type="NCBI Taxonomy" id="150966"/>
    <lineage>
        <taxon>Eukaryota</taxon>
        <taxon>Viridiplantae</taxon>
        <taxon>Streptophyta</taxon>
        <taxon>Embryophyta</taxon>
        <taxon>Tracheophyta</taxon>
        <taxon>Spermatophyta</taxon>
        <taxon>Magnoliopsida</taxon>
        <taxon>eudicotyledons</taxon>
        <taxon>Gunneridae</taxon>
        <taxon>Pentapetalae</taxon>
        <taxon>Caryophyllales</taxon>
        <taxon>Nepenthaceae</taxon>
        <taxon>Nepenthes</taxon>
    </lineage>
</organism>
<dbReference type="AlphaFoldDB" id="A0AAD3TC11"/>